<feature type="domain" description="DUF3298" evidence="1">
    <location>
        <begin position="189"/>
        <end position="265"/>
    </location>
</feature>
<dbReference type="PROSITE" id="PS51257">
    <property type="entry name" value="PROKAR_LIPOPROTEIN"/>
    <property type="match status" value="1"/>
</dbReference>
<evidence type="ECO:0000313" key="2">
    <source>
        <dbReference type="EMBL" id="MEB3347406.1"/>
    </source>
</evidence>
<evidence type="ECO:0000313" key="3">
    <source>
        <dbReference type="Proteomes" id="UP001327027"/>
    </source>
</evidence>
<evidence type="ECO:0000259" key="1">
    <source>
        <dbReference type="Pfam" id="PF11738"/>
    </source>
</evidence>
<gene>
    <name evidence="2" type="ORF">U6A24_18165</name>
</gene>
<keyword evidence="3" id="KW-1185">Reference proteome</keyword>
<organism evidence="2 3">
    <name type="scientific">Aquimarina gracilis</name>
    <dbReference type="NCBI Taxonomy" id="874422"/>
    <lineage>
        <taxon>Bacteria</taxon>
        <taxon>Pseudomonadati</taxon>
        <taxon>Bacteroidota</taxon>
        <taxon>Flavobacteriia</taxon>
        <taxon>Flavobacteriales</taxon>
        <taxon>Flavobacteriaceae</taxon>
        <taxon>Aquimarina</taxon>
    </lineage>
</organism>
<dbReference type="InterPro" id="IPR021729">
    <property type="entry name" value="DUF3298"/>
</dbReference>
<dbReference type="Gene3D" id="3.90.640.20">
    <property type="entry name" value="Heat-shock cognate protein, ATPase"/>
    <property type="match status" value="1"/>
</dbReference>
<sequence length="281" mass="33110">MKNILVFLFLLAFISCKNEKIINDYNSPGQIKKIEHPKSADNKKSTQVLKSERLLSEKDDKLNLEHLITTKTFFKKQDNYVLNYKYPYLNEDIKSSYKVFNQYIQNNYLKTETAVSEVLKNNSLSCDSSVIDVHRYKRIIDYKIYGKENQLISILLYKANHYTDENHSSYMFKCLNFDLDVAAFLDFNTLFKKNAETEMLSKINQKLINKISKENHYNSCWELTRDHFEANKDSFVITNTSIKFYFNDCIICPSYTGRYAVEIPIEEMAYLLNKDAIKLIL</sequence>
<protein>
    <submittedName>
        <fullName evidence="2">RsiV family protein</fullName>
    </submittedName>
</protein>
<dbReference type="InterPro" id="IPR037126">
    <property type="entry name" value="PdaC/RsiV-like_sf"/>
</dbReference>
<comment type="caution">
    <text evidence="2">The sequence shown here is derived from an EMBL/GenBank/DDBJ whole genome shotgun (WGS) entry which is preliminary data.</text>
</comment>
<proteinExistence type="predicted"/>
<name>A0ABU5ZZV6_9FLAO</name>
<dbReference type="RefSeq" id="WP_324181432.1">
    <property type="nucleotide sequence ID" value="NZ_BAABAW010000014.1"/>
</dbReference>
<dbReference type="Pfam" id="PF11738">
    <property type="entry name" value="DUF3298"/>
    <property type="match status" value="1"/>
</dbReference>
<reference evidence="2 3" key="1">
    <citation type="journal article" date="2013" name="Int. J. Syst. Evol. Microbiol.">
        <title>Aquimarina gracilis sp. nov., isolated from the gut microflora of a mussel, Mytilus coruscus, and emended description of Aquimarina spongiae.</title>
        <authorList>
            <person name="Park S.C."/>
            <person name="Choe H.N."/>
            <person name="Baik K.S."/>
            <person name="Seong C.N."/>
        </authorList>
    </citation>
    <scope>NUCLEOTIDE SEQUENCE [LARGE SCALE GENOMIC DNA]</scope>
    <source>
        <strain evidence="2 3">PSC32</strain>
    </source>
</reference>
<accession>A0ABU5ZZV6</accession>
<dbReference type="EMBL" id="JAYKLX010000009">
    <property type="protein sequence ID" value="MEB3347406.1"/>
    <property type="molecule type" value="Genomic_DNA"/>
</dbReference>
<dbReference type="Proteomes" id="UP001327027">
    <property type="component" value="Unassembled WGS sequence"/>
</dbReference>